<dbReference type="OrthoDB" id="5782184at2759"/>
<dbReference type="EMBL" id="JABEBT010000034">
    <property type="protein sequence ID" value="KAF7636023.1"/>
    <property type="molecule type" value="Genomic_DNA"/>
</dbReference>
<protein>
    <recommendedName>
        <fullName evidence="4">Secreted protein</fullName>
    </recommendedName>
</protein>
<evidence type="ECO:0000313" key="3">
    <source>
        <dbReference type="Proteomes" id="UP000605970"/>
    </source>
</evidence>
<dbReference type="AlphaFoldDB" id="A0A8S9ZS53"/>
<gene>
    <name evidence="2" type="ORF">Mgra_00004472</name>
</gene>
<evidence type="ECO:0000313" key="2">
    <source>
        <dbReference type="EMBL" id="KAF7636023.1"/>
    </source>
</evidence>
<comment type="caution">
    <text evidence="2">The sequence shown here is derived from an EMBL/GenBank/DDBJ whole genome shotgun (WGS) entry which is preliminary data.</text>
</comment>
<evidence type="ECO:0008006" key="4">
    <source>
        <dbReference type="Google" id="ProtNLM"/>
    </source>
</evidence>
<organism evidence="2 3">
    <name type="scientific">Meloidogyne graminicola</name>
    <dbReference type="NCBI Taxonomy" id="189291"/>
    <lineage>
        <taxon>Eukaryota</taxon>
        <taxon>Metazoa</taxon>
        <taxon>Ecdysozoa</taxon>
        <taxon>Nematoda</taxon>
        <taxon>Chromadorea</taxon>
        <taxon>Rhabditida</taxon>
        <taxon>Tylenchina</taxon>
        <taxon>Tylenchomorpha</taxon>
        <taxon>Tylenchoidea</taxon>
        <taxon>Meloidogynidae</taxon>
        <taxon>Meloidogyninae</taxon>
        <taxon>Meloidogyne</taxon>
    </lineage>
</organism>
<keyword evidence="1" id="KW-0732">Signal</keyword>
<feature type="signal peptide" evidence="1">
    <location>
        <begin position="1"/>
        <end position="22"/>
    </location>
</feature>
<keyword evidence="3" id="KW-1185">Reference proteome</keyword>
<reference evidence="2" key="1">
    <citation type="journal article" date="2020" name="Ecol. Evol.">
        <title>Genome structure and content of the rice root-knot nematode (Meloidogyne graminicola).</title>
        <authorList>
            <person name="Phan N.T."/>
            <person name="Danchin E.G.J."/>
            <person name="Klopp C."/>
            <person name="Perfus-Barbeoch L."/>
            <person name="Kozlowski D.K."/>
            <person name="Koutsovoulos G.D."/>
            <person name="Lopez-Roques C."/>
            <person name="Bouchez O."/>
            <person name="Zahm M."/>
            <person name="Besnard G."/>
            <person name="Bellafiore S."/>
        </authorList>
    </citation>
    <scope>NUCLEOTIDE SEQUENCE</scope>
    <source>
        <strain evidence="2">VN-18</strain>
    </source>
</reference>
<proteinExistence type="predicted"/>
<name>A0A8S9ZS53_9BILA</name>
<accession>A0A8S9ZS53</accession>
<evidence type="ECO:0000256" key="1">
    <source>
        <dbReference type="SAM" id="SignalP"/>
    </source>
</evidence>
<feature type="chain" id="PRO_5035756602" description="Secreted protein" evidence="1">
    <location>
        <begin position="23"/>
        <end position="78"/>
    </location>
</feature>
<sequence length="78" mass="9433">MFINFFLLFNIFLSFFFQFSHQLSTIFCEQFPGDSICQQFVFKNNKRDQQKQLCNYQDLWLIPGKADSFCSKNQSFNY</sequence>
<dbReference type="Proteomes" id="UP000605970">
    <property type="component" value="Unassembled WGS sequence"/>
</dbReference>